<dbReference type="SUPFAM" id="SSF52540">
    <property type="entry name" value="P-loop containing nucleoside triphosphate hydrolases"/>
    <property type="match status" value="1"/>
</dbReference>
<dbReference type="FunFam" id="3.40.50.300:FF:000830">
    <property type="entry name" value="Endonuclease MutS2"/>
    <property type="match status" value="1"/>
</dbReference>
<dbReference type="PANTHER" id="PTHR48466">
    <property type="entry name" value="OS10G0509000 PROTEIN-RELATED"/>
    <property type="match status" value="1"/>
</dbReference>
<evidence type="ECO:0000256" key="2">
    <source>
        <dbReference type="ARBA" id="ARBA00022741"/>
    </source>
</evidence>
<dbReference type="NCBIfam" id="TIGR01069">
    <property type="entry name" value="mutS2"/>
    <property type="match status" value="1"/>
</dbReference>
<dbReference type="EC" id="3.6.4.-" evidence="7"/>
<evidence type="ECO:0000256" key="8">
    <source>
        <dbReference type="SAM" id="Coils"/>
    </source>
</evidence>
<dbReference type="AlphaFoldDB" id="A0A511RLQ0"/>
<dbReference type="GO" id="GO:0030983">
    <property type="term" value="F:mismatched DNA binding"/>
    <property type="evidence" value="ECO:0007669"/>
    <property type="project" value="InterPro"/>
</dbReference>
<dbReference type="SUPFAM" id="SSF48334">
    <property type="entry name" value="DNA repair protein MutS, domain III"/>
    <property type="match status" value="1"/>
</dbReference>
<sequence>MTDDTLQTLDFERIRRALAERVATRMGEDRVRAWGPLPTPEEAARFRRATQEAVALGYRLGGVFDPRPLLERIRRGERPEGAELVEAAATLERAAELKREILAAGEGELARVAAGIGEHALFRRRVAESLDEAGEVKDDATPKLKRIRRSLNPLRERIIKRLEAVMDAHPEAVQERYVTLRRDRYVIPVRAQQQRQIGGIVLAQSDTGATVFMEPASVVPLNNELAQLRLEEEAEVLKVLAELAGLLAGDAELEATLEALAWLDAVRAAALLAEDWGLAPAQDGPPGRYHLVGARHPLLEDPVPNDLHLDERTRILLVTGPNMGGKTVLLKTLGLAVLMHQAGLFVAAEAAELGWVRRLEVDIGDEQSLEGGLSTFAAHLKKLDRILGSAAPDALVLVDELGSGTDPEEGAALAQAVILRLLEKGARGIVTTHLTPLKALAGRAGGLENASMGFVLEEFRPTFRLQVGLPGRSYALAVARRLGLDEEVLRAAERFLGEGGARVEELLERLERQQTELEARLAAAERTRREAETARGELQARLEGIERERAALLAAARAEVDRMLEEAHRQIRELRAKARKGGSQKRDALREVMKIRERTKPRPAAGTNPLPGLEPGMLVEVPSYRQKGRVVRVEGEETLVQIGQVKIRVPTAELRPRGEGAPRPKQAVVVESGFETELNVRGLTAAEAVEAVHDFLAEAVATGNSPVRILHGKGTGVLRREIQNFLRHDKRVERFHDAMPNEGGHGVTVVHLRV</sequence>
<dbReference type="InterPro" id="IPR005747">
    <property type="entry name" value="MutS2"/>
</dbReference>
<comment type="similarity">
    <text evidence="7">Belongs to the DNA mismatch repair MutS family. MutS2 subfamily.</text>
</comment>
<dbReference type="GO" id="GO:0072344">
    <property type="term" value="P:rescue of stalled ribosome"/>
    <property type="evidence" value="ECO:0007669"/>
    <property type="project" value="UniProtKB-UniRule"/>
</dbReference>
<evidence type="ECO:0000256" key="5">
    <source>
        <dbReference type="ARBA" id="ARBA00022884"/>
    </source>
</evidence>
<dbReference type="GO" id="GO:0140664">
    <property type="term" value="F:ATP-dependent DNA damage sensor activity"/>
    <property type="evidence" value="ECO:0007669"/>
    <property type="project" value="InterPro"/>
</dbReference>
<dbReference type="Gene3D" id="3.30.1370.110">
    <property type="match status" value="1"/>
</dbReference>
<feature type="coiled-coil region" evidence="8">
    <location>
        <begin position="500"/>
        <end position="577"/>
    </location>
</feature>
<keyword evidence="7" id="KW-0540">Nuclease</keyword>
<feature type="binding site" evidence="7">
    <location>
        <begin position="320"/>
        <end position="327"/>
    </location>
    <ligand>
        <name>ATP</name>
        <dbReference type="ChEBI" id="CHEBI:30616"/>
    </ligand>
</feature>
<dbReference type="InterPro" id="IPR046893">
    <property type="entry name" value="MSSS"/>
</dbReference>
<keyword evidence="8" id="KW-0175">Coiled coil</keyword>
<dbReference type="PROSITE" id="PS50828">
    <property type="entry name" value="SMR"/>
    <property type="match status" value="1"/>
</dbReference>
<comment type="subunit">
    <text evidence="7">Homodimer. Binds to stalled ribosomes, contacting rRNA.</text>
</comment>
<dbReference type="GO" id="GO:0043023">
    <property type="term" value="F:ribosomal large subunit binding"/>
    <property type="evidence" value="ECO:0007669"/>
    <property type="project" value="UniProtKB-UniRule"/>
</dbReference>
<evidence type="ECO:0000256" key="1">
    <source>
        <dbReference type="ARBA" id="ARBA00022730"/>
    </source>
</evidence>
<dbReference type="Pfam" id="PF20297">
    <property type="entry name" value="MSSS"/>
    <property type="match status" value="1"/>
</dbReference>
<evidence type="ECO:0000256" key="4">
    <source>
        <dbReference type="ARBA" id="ARBA00022840"/>
    </source>
</evidence>
<gene>
    <name evidence="7 10" type="primary">mutS2</name>
    <name evidence="7" type="synonym">rqcU</name>
    <name evidence="10" type="ORF">ODE01S_20170</name>
</gene>
<keyword evidence="7 10" id="KW-0255">Endonuclease</keyword>
<protein>
    <recommendedName>
        <fullName evidence="7">Endonuclease MutS2</fullName>
        <ecNumber evidence="7">3.1.-.-</ecNumber>
    </recommendedName>
    <alternativeName>
        <fullName evidence="7">Ribosome-associated protein quality control-upstream factor</fullName>
        <shortName evidence="7">RQC-upstream factor</shortName>
        <shortName evidence="7">RqcU</shortName>
        <ecNumber evidence="7">3.6.4.-</ecNumber>
    </alternativeName>
</protein>
<dbReference type="GO" id="GO:0045910">
    <property type="term" value="P:negative regulation of DNA recombination"/>
    <property type="evidence" value="ECO:0007669"/>
    <property type="project" value="InterPro"/>
</dbReference>
<dbReference type="SMART" id="SM00534">
    <property type="entry name" value="MUTSac"/>
    <property type="match status" value="1"/>
</dbReference>
<dbReference type="SMART" id="SM00533">
    <property type="entry name" value="MUTSd"/>
    <property type="match status" value="1"/>
</dbReference>
<dbReference type="InterPro" id="IPR007696">
    <property type="entry name" value="DNA_mismatch_repair_MutS_core"/>
</dbReference>
<dbReference type="EMBL" id="BJXN01000016">
    <property type="protein sequence ID" value="GEM90583.1"/>
    <property type="molecule type" value="Genomic_DNA"/>
</dbReference>
<dbReference type="InterPro" id="IPR045076">
    <property type="entry name" value="MutS"/>
</dbReference>
<dbReference type="HAMAP" id="MF_00092">
    <property type="entry name" value="MutS2"/>
    <property type="match status" value="1"/>
</dbReference>
<evidence type="ECO:0000256" key="6">
    <source>
        <dbReference type="ARBA" id="ARBA00023125"/>
    </source>
</evidence>
<dbReference type="GO" id="GO:0019843">
    <property type="term" value="F:rRNA binding"/>
    <property type="evidence" value="ECO:0007669"/>
    <property type="project" value="UniProtKB-UniRule"/>
</dbReference>
<comment type="caution">
    <text evidence="10">The sequence shown here is derived from an EMBL/GenBank/DDBJ whole genome shotgun (WGS) entry which is preliminary data.</text>
</comment>
<dbReference type="InterPro" id="IPR036187">
    <property type="entry name" value="DNA_mismatch_repair_MutS_sf"/>
</dbReference>
<dbReference type="RefSeq" id="WP_147148451.1">
    <property type="nucleotide sequence ID" value="NZ_BJXN01000016.1"/>
</dbReference>
<dbReference type="GO" id="GO:0006298">
    <property type="term" value="P:mismatch repair"/>
    <property type="evidence" value="ECO:0007669"/>
    <property type="project" value="InterPro"/>
</dbReference>
<evidence type="ECO:0000256" key="7">
    <source>
        <dbReference type="HAMAP-Rule" id="MF_00092"/>
    </source>
</evidence>
<dbReference type="PIRSF" id="PIRSF005814">
    <property type="entry name" value="MutS_YshD"/>
    <property type="match status" value="1"/>
</dbReference>
<evidence type="ECO:0000313" key="10">
    <source>
        <dbReference type="EMBL" id="GEM90583.1"/>
    </source>
</evidence>
<keyword evidence="2 7" id="KW-0547">Nucleotide-binding</keyword>
<dbReference type="OrthoDB" id="9808166at2"/>
<name>A0A511RLQ0_9DEIN</name>
<keyword evidence="1 7" id="KW-0699">rRNA-binding</keyword>
<reference evidence="10 11" key="1">
    <citation type="submission" date="2019-07" db="EMBL/GenBank/DDBJ databases">
        <title>Whole genome shotgun sequence of Oceanithermus desulfurans NBRC 100063.</title>
        <authorList>
            <person name="Hosoyama A."/>
            <person name="Uohara A."/>
            <person name="Ohji S."/>
            <person name="Ichikawa N."/>
        </authorList>
    </citation>
    <scope>NUCLEOTIDE SEQUENCE [LARGE SCALE GENOMIC DNA]</scope>
    <source>
        <strain evidence="10 11">NBRC 100063</strain>
    </source>
</reference>
<dbReference type="GO" id="GO:0004519">
    <property type="term" value="F:endonuclease activity"/>
    <property type="evidence" value="ECO:0007669"/>
    <property type="project" value="UniProtKB-UniRule"/>
</dbReference>
<keyword evidence="4 7" id="KW-0067">ATP-binding</keyword>
<comment type="function">
    <text evidence="7">Acts as a ribosome collision sensor, splitting the ribosome into its 2 subunits. Detects stalled/collided 70S ribosomes which it binds and splits by an ATP-hydrolysis driven conformational change. Acts upstream of the ribosome quality control system (RQC), a ribosome-associated complex that mediates the extraction of incompletely synthesized nascent chains from stalled ribosomes and their subsequent degradation. Probably generates substrates for RQC.</text>
</comment>
<dbReference type="InterPro" id="IPR027417">
    <property type="entry name" value="P-loop_NTPase"/>
</dbReference>
<dbReference type="InterPro" id="IPR000432">
    <property type="entry name" value="DNA_mismatch_repair_MutS_C"/>
</dbReference>
<proteinExistence type="inferred from homology"/>
<dbReference type="EC" id="3.1.-.-" evidence="7"/>
<dbReference type="SUPFAM" id="SSF160443">
    <property type="entry name" value="SMR domain-like"/>
    <property type="match status" value="1"/>
</dbReference>
<dbReference type="PROSITE" id="PS00486">
    <property type="entry name" value="DNA_MISMATCH_REPAIR_2"/>
    <property type="match status" value="1"/>
</dbReference>
<evidence type="ECO:0000259" key="9">
    <source>
        <dbReference type="PROSITE" id="PS50828"/>
    </source>
</evidence>
<keyword evidence="5 7" id="KW-0694">RNA-binding</keyword>
<evidence type="ECO:0000256" key="3">
    <source>
        <dbReference type="ARBA" id="ARBA00022801"/>
    </source>
</evidence>
<dbReference type="GO" id="GO:0016887">
    <property type="term" value="F:ATP hydrolysis activity"/>
    <property type="evidence" value="ECO:0007669"/>
    <property type="project" value="InterPro"/>
</dbReference>
<feature type="domain" description="Smr" evidence="9">
    <location>
        <begin position="678"/>
        <end position="753"/>
    </location>
</feature>
<dbReference type="PANTHER" id="PTHR48466:SF2">
    <property type="entry name" value="OS10G0509000 PROTEIN"/>
    <property type="match status" value="1"/>
</dbReference>
<dbReference type="GO" id="GO:0005524">
    <property type="term" value="F:ATP binding"/>
    <property type="evidence" value="ECO:0007669"/>
    <property type="project" value="UniProtKB-UniRule"/>
</dbReference>
<dbReference type="InterPro" id="IPR002625">
    <property type="entry name" value="Smr_dom"/>
</dbReference>
<dbReference type="Gene3D" id="3.40.50.300">
    <property type="entry name" value="P-loop containing nucleotide triphosphate hydrolases"/>
    <property type="match status" value="1"/>
</dbReference>
<dbReference type="Pfam" id="PF01713">
    <property type="entry name" value="Smr"/>
    <property type="match status" value="1"/>
</dbReference>
<comment type="function">
    <text evidence="7">Endonuclease that is involved in the suppression of homologous recombination and thus may have a key role in the control of bacterial genetic diversity.</text>
</comment>
<accession>A0A511RLQ0</accession>
<organism evidence="10 11">
    <name type="scientific">Oceanithermus desulfurans NBRC 100063</name>
    <dbReference type="NCBI Taxonomy" id="1227550"/>
    <lineage>
        <taxon>Bacteria</taxon>
        <taxon>Thermotogati</taxon>
        <taxon>Deinococcota</taxon>
        <taxon>Deinococci</taxon>
        <taxon>Thermales</taxon>
        <taxon>Thermaceae</taxon>
        <taxon>Oceanithermus</taxon>
    </lineage>
</organism>
<dbReference type="Proteomes" id="UP000321827">
    <property type="component" value="Unassembled WGS sequence"/>
</dbReference>
<evidence type="ECO:0000313" key="11">
    <source>
        <dbReference type="Proteomes" id="UP000321827"/>
    </source>
</evidence>
<dbReference type="SMART" id="SM00463">
    <property type="entry name" value="SMR"/>
    <property type="match status" value="1"/>
</dbReference>
<dbReference type="InterPro" id="IPR036063">
    <property type="entry name" value="Smr_dom_sf"/>
</dbReference>
<keyword evidence="3 7" id="KW-0378">Hydrolase</keyword>
<keyword evidence="6 7" id="KW-0238">DNA-binding</keyword>
<dbReference type="Pfam" id="PF00488">
    <property type="entry name" value="MutS_V"/>
    <property type="match status" value="1"/>
</dbReference>